<gene>
    <name evidence="1" type="ORF">PSON_ATCC_30995.1.T2320003</name>
</gene>
<accession>A0A8S1RQJ1</accession>
<comment type="caution">
    <text evidence="1">The sequence shown here is derived from an EMBL/GenBank/DDBJ whole genome shotgun (WGS) entry which is preliminary data.</text>
</comment>
<protein>
    <submittedName>
        <fullName evidence="1">Uncharacterized protein</fullName>
    </submittedName>
</protein>
<dbReference type="EMBL" id="CAJJDN010000232">
    <property type="protein sequence ID" value="CAD8129593.1"/>
    <property type="molecule type" value="Genomic_DNA"/>
</dbReference>
<evidence type="ECO:0000313" key="2">
    <source>
        <dbReference type="Proteomes" id="UP000692954"/>
    </source>
</evidence>
<name>A0A8S1RQJ1_9CILI</name>
<dbReference type="AlphaFoldDB" id="A0A8S1RQJ1"/>
<evidence type="ECO:0000313" key="1">
    <source>
        <dbReference type="EMBL" id="CAD8129593.1"/>
    </source>
</evidence>
<dbReference type="Proteomes" id="UP000692954">
    <property type="component" value="Unassembled WGS sequence"/>
</dbReference>
<sequence length="239" mass="28266">MQQYIKQTQNLYEIILNEVIEKLKQNSDQGQLQMSESEIQTFKDFWLSSLNAIQGGQEVNLKTKVSPQLKQNRDNPIEEEPAILKKIKTNLDTSIIKKEESDLLFSDDSEDEINPKVEQDTYEKALKYLDYQIRKNEFLRKKTLFDKIRELDQLKSFVEVEDEDDDDDDDKTEEPRVFDTQVYAQKLNKDNLVCRIKPNKSQKISLEYVLIKEKSNQEVIYPYAQLVFNFKTYKKISSN</sequence>
<proteinExistence type="predicted"/>
<organism evidence="1 2">
    <name type="scientific">Paramecium sonneborni</name>
    <dbReference type="NCBI Taxonomy" id="65129"/>
    <lineage>
        <taxon>Eukaryota</taxon>
        <taxon>Sar</taxon>
        <taxon>Alveolata</taxon>
        <taxon>Ciliophora</taxon>
        <taxon>Intramacronucleata</taxon>
        <taxon>Oligohymenophorea</taxon>
        <taxon>Peniculida</taxon>
        <taxon>Parameciidae</taxon>
        <taxon>Paramecium</taxon>
    </lineage>
</organism>
<reference evidence="1" key="1">
    <citation type="submission" date="2021-01" db="EMBL/GenBank/DDBJ databases">
        <authorList>
            <consortium name="Genoscope - CEA"/>
            <person name="William W."/>
        </authorList>
    </citation>
    <scope>NUCLEOTIDE SEQUENCE</scope>
</reference>
<keyword evidence="2" id="KW-1185">Reference proteome</keyword>